<comment type="caution">
    <text evidence="6">The sequence shown here is derived from an EMBL/GenBank/DDBJ whole genome shotgun (WGS) entry which is preliminary data.</text>
</comment>
<feature type="region of interest" description="Disordered" evidence="4">
    <location>
        <begin position="295"/>
        <end position="329"/>
    </location>
</feature>
<dbReference type="GO" id="GO:0008270">
    <property type="term" value="F:zinc ion binding"/>
    <property type="evidence" value="ECO:0007669"/>
    <property type="project" value="UniProtKB-KW"/>
</dbReference>
<dbReference type="EMBL" id="CAJFDH010000001">
    <property type="protein sequence ID" value="CAD5206125.1"/>
    <property type="molecule type" value="Genomic_DNA"/>
</dbReference>
<dbReference type="Gene3D" id="4.10.1110.10">
    <property type="entry name" value="AN1-like Zinc finger"/>
    <property type="match status" value="1"/>
</dbReference>
<feature type="region of interest" description="Disordered" evidence="4">
    <location>
        <begin position="1"/>
        <end position="172"/>
    </location>
</feature>
<dbReference type="InterPro" id="IPR000626">
    <property type="entry name" value="Ubiquitin-like_dom"/>
</dbReference>
<evidence type="ECO:0000313" key="6">
    <source>
        <dbReference type="EMBL" id="CAD5206125.1"/>
    </source>
</evidence>
<dbReference type="OrthoDB" id="428577at2759"/>
<dbReference type="Pfam" id="PF00240">
    <property type="entry name" value="ubiquitin"/>
    <property type="match status" value="1"/>
</dbReference>
<proteinExistence type="predicted"/>
<dbReference type="PROSITE" id="PS50053">
    <property type="entry name" value="UBIQUITIN_2"/>
    <property type="match status" value="1"/>
</dbReference>
<dbReference type="InterPro" id="IPR035896">
    <property type="entry name" value="AN1-like_Znf"/>
</dbReference>
<keyword evidence="7" id="KW-1185">Reference proteome</keyword>
<evidence type="ECO:0000313" key="7">
    <source>
        <dbReference type="Proteomes" id="UP000614601"/>
    </source>
</evidence>
<evidence type="ECO:0000256" key="2">
    <source>
        <dbReference type="ARBA" id="ARBA00022771"/>
    </source>
</evidence>
<sequence length="499" mass="55814">MSSPSKDQNAHQVKEDRQRSKEDIDSCFDENKRTDPSLNVVQKLEEHTRTAKFESRFYKKRSLEESTEKEKPKPEKKMLLKPIFYDYNKHNPAKKDSKKSSGKSDEEGSAAELANLSTIGLVGSPTVTVSPKVTSSDTRKRKIASSPGGTASKRPSQTSLMALKKRPGPPAAKKLRLMAAARARSLSENAMNITIKSVMAGAEPLKVRVSKDATVAQLRRTVNQKMQGKSKFTLSYQGKELSPEDSSLSSHGVEEGAEIQIYVKSKTGSVDREEIAKLLSLGKTLSMFREIVNNMPSSTEDLEPKSSGRAEPKPTKQSLESENQKTKRKMEQLIEKMRGRREREESEHALTKKSNKVFGRRSDSDGADAGSVYSDVAETHAEATEMIGDRLTRKELSLYYDPMESTGIAQIRETILMDVATNKEDIRAVREEFATNRCALCYTKLKKLSLCAMKCRCNKVYCATHRNPDAHKCSVDLKEVDRQRLEATTKRAKSPPKKL</sequence>
<dbReference type="SUPFAM" id="SSF118310">
    <property type="entry name" value="AN1-like Zinc finger"/>
    <property type="match status" value="1"/>
</dbReference>
<dbReference type="InterPro" id="IPR029071">
    <property type="entry name" value="Ubiquitin-like_domsf"/>
</dbReference>
<evidence type="ECO:0000256" key="3">
    <source>
        <dbReference type="ARBA" id="ARBA00022833"/>
    </source>
</evidence>
<dbReference type="SMART" id="SM00213">
    <property type="entry name" value="UBQ"/>
    <property type="match status" value="1"/>
</dbReference>
<feature type="domain" description="Ubiquitin-like" evidence="5">
    <location>
        <begin position="191"/>
        <end position="268"/>
    </location>
</feature>
<feature type="compositionally biased region" description="Basic and acidic residues" evidence="4">
    <location>
        <begin position="302"/>
        <end position="314"/>
    </location>
</feature>
<reference evidence="6" key="1">
    <citation type="submission" date="2020-09" db="EMBL/GenBank/DDBJ databases">
        <authorList>
            <person name="Kikuchi T."/>
        </authorList>
    </citation>
    <scope>NUCLEOTIDE SEQUENCE</scope>
    <source>
        <strain evidence="6">SH1</strain>
    </source>
</reference>
<dbReference type="Gene3D" id="3.10.20.90">
    <property type="entry name" value="Phosphatidylinositol 3-kinase Catalytic Subunit, Chain A, domain 1"/>
    <property type="match status" value="1"/>
</dbReference>
<name>A0A811JS13_9BILA</name>
<dbReference type="SUPFAM" id="SSF54236">
    <property type="entry name" value="Ubiquitin-like"/>
    <property type="match status" value="1"/>
</dbReference>
<evidence type="ECO:0000256" key="1">
    <source>
        <dbReference type="ARBA" id="ARBA00022723"/>
    </source>
</evidence>
<feature type="compositionally biased region" description="Basic and acidic residues" evidence="4">
    <location>
        <begin position="43"/>
        <end position="78"/>
    </location>
</feature>
<dbReference type="Proteomes" id="UP000783686">
    <property type="component" value="Unassembled WGS sequence"/>
</dbReference>
<dbReference type="SMART" id="SM00154">
    <property type="entry name" value="ZnF_AN1"/>
    <property type="match status" value="1"/>
</dbReference>
<feature type="compositionally biased region" description="Basic and acidic residues" evidence="4">
    <location>
        <begin position="8"/>
        <end position="35"/>
    </location>
</feature>
<feature type="compositionally biased region" description="Polar residues" evidence="4">
    <location>
        <begin position="125"/>
        <end position="136"/>
    </location>
</feature>
<evidence type="ECO:0000259" key="5">
    <source>
        <dbReference type="PROSITE" id="PS50053"/>
    </source>
</evidence>
<dbReference type="Proteomes" id="UP000614601">
    <property type="component" value="Unassembled WGS sequence"/>
</dbReference>
<accession>A0A811JS13</accession>
<keyword evidence="3" id="KW-0862">Zinc</keyword>
<protein>
    <recommendedName>
        <fullName evidence="5">Ubiquitin-like domain-containing protein</fullName>
    </recommendedName>
</protein>
<dbReference type="InterPro" id="IPR000058">
    <property type="entry name" value="Znf_AN1"/>
</dbReference>
<evidence type="ECO:0000256" key="4">
    <source>
        <dbReference type="SAM" id="MobiDB-lite"/>
    </source>
</evidence>
<keyword evidence="1" id="KW-0479">Metal-binding</keyword>
<feature type="compositionally biased region" description="Polar residues" evidence="4">
    <location>
        <begin position="147"/>
        <end position="160"/>
    </location>
</feature>
<gene>
    <name evidence="6" type="ORF">BOKJ2_LOCUS809</name>
</gene>
<feature type="compositionally biased region" description="Basic and acidic residues" evidence="4">
    <location>
        <begin position="87"/>
        <end position="106"/>
    </location>
</feature>
<dbReference type="EMBL" id="CAJFCW020000001">
    <property type="protein sequence ID" value="CAG9080600.1"/>
    <property type="molecule type" value="Genomic_DNA"/>
</dbReference>
<keyword evidence="2" id="KW-0863">Zinc-finger</keyword>
<dbReference type="AlphaFoldDB" id="A0A811JS13"/>
<organism evidence="6 7">
    <name type="scientific">Bursaphelenchus okinawaensis</name>
    <dbReference type="NCBI Taxonomy" id="465554"/>
    <lineage>
        <taxon>Eukaryota</taxon>
        <taxon>Metazoa</taxon>
        <taxon>Ecdysozoa</taxon>
        <taxon>Nematoda</taxon>
        <taxon>Chromadorea</taxon>
        <taxon>Rhabditida</taxon>
        <taxon>Tylenchina</taxon>
        <taxon>Tylenchomorpha</taxon>
        <taxon>Aphelenchoidea</taxon>
        <taxon>Aphelenchoididae</taxon>
        <taxon>Bursaphelenchus</taxon>
    </lineage>
</organism>